<organism evidence="4 5">
    <name type="scientific">Photobacterium gaetbulicola</name>
    <dbReference type="NCBI Taxonomy" id="1295392"/>
    <lineage>
        <taxon>Bacteria</taxon>
        <taxon>Pseudomonadati</taxon>
        <taxon>Pseudomonadota</taxon>
        <taxon>Gammaproteobacteria</taxon>
        <taxon>Vibrionales</taxon>
        <taxon>Vibrionaceae</taxon>
        <taxon>Photobacterium</taxon>
    </lineage>
</organism>
<dbReference type="EMBL" id="JWLZ01000186">
    <property type="protein sequence ID" value="KHT62036.1"/>
    <property type="molecule type" value="Genomic_DNA"/>
</dbReference>
<dbReference type="NCBIfam" id="TIGR01730">
    <property type="entry name" value="RND_mfp"/>
    <property type="match status" value="1"/>
</dbReference>
<evidence type="ECO:0000256" key="1">
    <source>
        <dbReference type="ARBA" id="ARBA00009477"/>
    </source>
</evidence>
<comment type="caution">
    <text evidence="4">The sequence shown here is derived from an EMBL/GenBank/DDBJ whole genome shotgun (WGS) entry which is preliminary data.</text>
</comment>
<evidence type="ECO:0000313" key="5">
    <source>
        <dbReference type="Proteomes" id="UP000031278"/>
    </source>
</evidence>
<evidence type="ECO:0000259" key="3">
    <source>
        <dbReference type="Pfam" id="PF25917"/>
    </source>
</evidence>
<accession>A0A0B9GTE5</accession>
<sequence>MSFTPFVRVATIVLLGSILAGCNQANSEITEQVVKPVKLLEIPMPANQPSHAFPGKLEATQRAQLSFQVPGEIKQLTVRVGQRVEQGQVLAVLDDQDYRLAFDAKLAEFELAQSQFLRAKQLHGKKLISTDLFDQRETAYKTAAANLEQAKTDVEHTLIRAPFSGVVSLKFARQNQFVAANQPVMNIQNVDEMDVSFSLPVPFVKQSSLTAIRQTAIWVEMDNQPAQPIQARFKELSTKPDTDTNSYTAKVTFSRPDAMNLLSGMVGQVHFAKPELTTALRLPEGAWVERQDGQGTLWQFDPATGVVDALQVELNDGGEVVSGLTPGSMVVIAGAADLLPGQQVRAWEREGGI</sequence>
<reference evidence="4 5" key="1">
    <citation type="submission" date="2014-12" db="EMBL/GenBank/DDBJ databases">
        <title>Genome sequencing of Photobacterium gaetbulicola AD005a.</title>
        <authorList>
            <person name="Adrian T.G.S."/>
            <person name="Chan K.G."/>
        </authorList>
    </citation>
    <scope>NUCLEOTIDE SEQUENCE [LARGE SCALE GENOMIC DNA]</scope>
    <source>
        <strain evidence="4 5">AD005a</strain>
    </source>
</reference>
<protein>
    <recommendedName>
        <fullName evidence="3">Multidrug resistance protein MdtA-like barrel-sandwich hybrid domain-containing protein</fullName>
    </recommendedName>
</protein>
<dbReference type="Proteomes" id="UP000031278">
    <property type="component" value="Unassembled WGS sequence"/>
</dbReference>
<keyword evidence="2" id="KW-0732">Signal</keyword>
<feature type="domain" description="Multidrug resistance protein MdtA-like barrel-sandwich hybrid" evidence="3">
    <location>
        <begin position="63"/>
        <end position="187"/>
    </location>
</feature>
<proteinExistence type="inferred from homology"/>
<dbReference type="PANTHER" id="PTHR30469:SF20">
    <property type="entry name" value="EFFLUX RND TRANSPORTER PERIPLASMIC ADAPTOR SUBUNIT"/>
    <property type="match status" value="1"/>
</dbReference>
<dbReference type="Gene3D" id="2.40.50.100">
    <property type="match status" value="1"/>
</dbReference>
<dbReference type="GO" id="GO:1990281">
    <property type="term" value="C:efflux pump complex"/>
    <property type="evidence" value="ECO:0007669"/>
    <property type="project" value="TreeGrafter"/>
</dbReference>
<evidence type="ECO:0000313" key="4">
    <source>
        <dbReference type="EMBL" id="KHT62036.1"/>
    </source>
</evidence>
<dbReference type="InterPro" id="IPR006143">
    <property type="entry name" value="RND_pump_MFP"/>
</dbReference>
<dbReference type="InterPro" id="IPR058625">
    <property type="entry name" value="MdtA-like_BSH"/>
</dbReference>
<dbReference type="AlphaFoldDB" id="A0A0B9GTE5"/>
<comment type="similarity">
    <text evidence="1">Belongs to the membrane fusion protein (MFP) (TC 8.A.1) family.</text>
</comment>
<dbReference type="Pfam" id="PF25917">
    <property type="entry name" value="BSH_RND"/>
    <property type="match status" value="1"/>
</dbReference>
<dbReference type="SUPFAM" id="SSF111369">
    <property type="entry name" value="HlyD-like secretion proteins"/>
    <property type="match status" value="1"/>
</dbReference>
<evidence type="ECO:0000256" key="2">
    <source>
        <dbReference type="SAM" id="SignalP"/>
    </source>
</evidence>
<dbReference type="GO" id="GO:0015562">
    <property type="term" value="F:efflux transmembrane transporter activity"/>
    <property type="evidence" value="ECO:0007669"/>
    <property type="project" value="TreeGrafter"/>
</dbReference>
<feature type="signal peptide" evidence="2">
    <location>
        <begin position="1"/>
        <end position="25"/>
    </location>
</feature>
<feature type="chain" id="PRO_5002141882" description="Multidrug resistance protein MdtA-like barrel-sandwich hybrid domain-containing protein" evidence="2">
    <location>
        <begin position="26"/>
        <end position="353"/>
    </location>
</feature>
<dbReference type="Gene3D" id="2.40.30.170">
    <property type="match status" value="1"/>
</dbReference>
<dbReference type="Gene3D" id="2.40.420.20">
    <property type="match status" value="1"/>
</dbReference>
<dbReference type="PANTHER" id="PTHR30469">
    <property type="entry name" value="MULTIDRUG RESISTANCE PROTEIN MDTA"/>
    <property type="match status" value="1"/>
</dbReference>
<dbReference type="Gene3D" id="1.10.287.470">
    <property type="entry name" value="Helix hairpin bin"/>
    <property type="match status" value="1"/>
</dbReference>
<gene>
    <name evidence="4" type="ORF">RJ45_19705</name>
</gene>
<name>A0A0B9GTE5_9GAMM</name>